<organism evidence="1 2">
    <name type="scientific">Citrus sinensis</name>
    <name type="common">Sweet orange</name>
    <name type="synonym">Citrus aurantium var. sinensis</name>
    <dbReference type="NCBI Taxonomy" id="2711"/>
    <lineage>
        <taxon>Eukaryota</taxon>
        <taxon>Viridiplantae</taxon>
        <taxon>Streptophyta</taxon>
        <taxon>Embryophyta</taxon>
        <taxon>Tracheophyta</taxon>
        <taxon>Spermatophyta</taxon>
        <taxon>Magnoliopsida</taxon>
        <taxon>eudicotyledons</taxon>
        <taxon>Gunneridae</taxon>
        <taxon>Pentapetalae</taxon>
        <taxon>rosids</taxon>
        <taxon>malvids</taxon>
        <taxon>Sapindales</taxon>
        <taxon>Rutaceae</taxon>
        <taxon>Aurantioideae</taxon>
        <taxon>Citrus</taxon>
    </lineage>
</organism>
<proteinExistence type="predicted"/>
<gene>
    <name evidence="1" type="ORF">KPL71_017320</name>
</gene>
<dbReference type="EMBL" id="CM039175">
    <property type="protein sequence ID" value="KAH9734290.1"/>
    <property type="molecule type" value="Genomic_DNA"/>
</dbReference>
<reference evidence="2" key="1">
    <citation type="journal article" date="2023" name="Hortic. Res.">
        <title>A chromosome-level phased genome enabling allele-level studies in sweet orange: a case study on citrus Huanglongbing tolerance.</title>
        <authorList>
            <person name="Wu B."/>
            <person name="Yu Q."/>
            <person name="Deng Z."/>
            <person name="Duan Y."/>
            <person name="Luo F."/>
            <person name="Gmitter F. Jr."/>
        </authorList>
    </citation>
    <scope>NUCLEOTIDE SEQUENCE [LARGE SCALE GENOMIC DNA]</scope>
    <source>
        <strain evidence="2">cv. Valencia</strain>
    </source>
</reference>
<keyword evidence="2" id="KW-1185">Reference proteome</keyword>
<comment type="caution">
    <text evidence="1">The sequence shown here is derived from an EMBL/GenBank/DDBJ whole genome shotgun (WGS) entry which is preliminary data.</text>
</comment>
<evidence type="ECO:0000313" key="2">
    <source>
        <dbReference type="Proteomes" id="UP000829398"/>
    </source>
</evidence>
<accession>A0ACB8JR74</accession>
<dbReference type="Proteomes" id="UP000829398">
    <property type="component" value="Chromosome 6"/>
</dbReference>
<sequence length="308" mass="34256">MALWDEIKAAAVDDEYMKKITQAAHDQVAGPYLSRNDLIFFKRRVVVPVKLREALIFEAHDTKVGGHSGVLRTCETCQRVKATTLKPAGLLQPLPIPLQLWDDISIDFVEGLPSSQGKDAIMVVVDRLSMTPFQSLYGCLPPTVPNFQVGTSPVHEVDEALLSRDELLSQLKRNLAAAANRMKQSADKGSTRCRVQRGYFGPYIILHKVGTMAYKLQLPEGAKIHPVFHVSLLKKAMGESTTATVELPLIDDEGVIMLQPESIVDTRWLKRGGKLTEQSLVCWNKLPPEEATWEDATLIRQNFPFSGP</sequence>
<evidence type="ECO:0000313" key="1">
    <source>
        <dbReference type="EMBL" id="KAH9734290.1"/>
    </source>
</evidence>
<protein>
    <submittedName>
        <fullName evidence="1">Uncharacterized protein</fullName>
    </submittedName>
</protein>
<name>A0ACB8JR74_CITSI</name>